<dbReference type="PANTHER" id="PTHR33395:SF22">
    <property type="entry name" value="REVERSE TRANSCRIPTASE DOMAIN-CONTAINING PROTEIN"/>
    <property type="match status" value="1"/>
</dbReference>
<evidence type="ECO:0000313" key="2">
    <source>
        <dbReference type="Proteomes" id="UP001152795"/>
    </source>
</evidence>
<accession>A0A6S7FMU8</accession>
<reference evidence="1" key="1">
    <citation type="submission" date="2020-04" db="EMBL/GenBank/DDBJ databases">
        <authorList>
            <person name="Alioto T."/>
            <person name="Alioto T."/>
            <person name="Gomez Garrido J."/>
        </authorList>
    </citation>
    <scope>NUCLEOTIDE SEQUENCE</scope>
    <source>
        <strain evidence="1">A484AB</strain>
    </source>
</reference>
<dbReference type="Proteomes" id="UP001152795">
    <property type="component" value="Unassembled WGS sequence"/>
</dbReference>
<protein>
    <submittedName>
        <fullName evidence="1">Uncharacterized protein</fullName>
    </submittedName>
</protein>
<evidence type="ECO:0000313" key="1">
    <source>
        <dbReference type="EMBL" id="CAB3981174.1"/>
    </source>
</evidence>
<gene>
    <name evidence="1" type="ORF">PACLA_8A040501</name>
</gene>
<organism evidence="1 2">
    <name type="scientific">Paramuricea clavata</name>
    <name type="common">Red gorgonian</name>
    <name type="synonym">Violescent sea-whip</name>
    <dbReference type="NCBI Taxonomy" id="317549"/>
    <lineage>
        <taxon>Eukaryota</taxon>
        <taxon>Metazoa</taxon>
        <taxon>Cnidaria</taxon>
        <taxon>Anthozoa</taxon>
        <taxon>Octocorallia</taxon>
        <taxon>Malacalcyonacea</taxon>
        <taxon>Plexauridae</taxon>
        <taxon>Paramuricea</taxon>
    </lineage>
</organism>
<sequence>MSVLSLSQGGLIIDHSAITFDIATTFKARPKIKRSVFDYNRGNFDGLRATLESVDLCGAVESAVDINHGWLKWKELFLSGVRGSIPIKTISNVSNPPWINDPDSARSASFPRDIAELSNDYFSSIVSGSENTTPTDNPSSPTDCNLSELTLSPDDVAAALHGLDINKATGPDEIPPRILKECAHQIAPSLCLLFKQSLRHGSLPEKWKLANIIPVHKKGDISNVENYRPNSLPCVTSKILGRCVLRNLRDYLMSLITVTPLNLV</sequence>
<comment type="caution">
    <text evidence="1">The sequence shown here is derived from an EMBL/GenBank/DDBJ whole genome shotgun (WGS) entry which is preliminary data.</text>
</comment>
<dbReference type="EMBL" id="CACRXK020000359">
    <property type="protein sequence ID" value="CAB3981174.1"/>
    <property type="molecule type" value="Genomic_DNA"/>
</dbReference>
<dbReference type="AlphaFoldDB" id="A0A6S7FMU8"/>
<dbReference type="PANTHER" id="PTHR33395">
    <property type="entry name" value="TRANSCRIPTASE, PUTATIVE-RELATED-RELATED"/>
    <property type="match status" value="1"/>
</dbReference>
<keyword evidence="2" id="KW-1185">Reference proteome</keyword>
<proteinExistence type="predicted"/>
<dbReference type="OrthoDB" id="8048764at2759"/>
<name>A0A6S7FMU8_PARCT</name>